<sequence>MRILTPLLAIAALLAVPAAAQKPAGANSAPKPSTAVQRPAGYPRSYDTTIADARTEGRVRIYANADRAELVPVVEAFKRAYPGIKVFYADLGSTEMYRRFVSETRRRQYSADIVWSSAMDQQIKLINDGYAQQYASPEKPALPETAVWKNMGYGVTAEPIGIVYNRKLVPPAQVPRSHQDLENLLRTRRADFTGKVATFDPARSNTGYLYLSQDFQTTRDTRSLMKAIADTGPVLATNTGPMLAGVASGKLAIAYNVIGSYALEQARWHPDLGVVFPRDYTLVTSRIAFISREARHPAAARLFLDFLLSRAGQGQLARHSLWPVRSDIQARRLPAGQARTVRVGPQLLVNLDRLTRERFLREWNTILASGKNKP</sequence>
<gene>
    <name evidence="4" type="ORF">V474_11955</name>
</gene>
<dbReference type="PANTHER" id="PTHR30006:SF25">
    <property type="entry name" value="PHOSPHOGLYCERATE TRANSPORT REGULATORY PROTEIN PGTC"/>
    <property type="match status" value="1"/>
</dbReference>
<evidence type="ECO:0000256" key="3">
    <source>
        <dbReference type="SAM" id="SignalP"/>
    </source>
</evidence>
<evidence type="ECO:0000256" key="1">
    <source>
        <dbReference type="ARBA" id="ARBA00022729"/>
    </source>
</evidence>
<accession>A0A0J8B0G5</accession>
<dbReference type="AlphaFoldDB" id="A0A0J8B0G5"/>
<keyword evidence="1 3" id="KW-0732">Signal</keyword>
<dbReference type="RefSeq" id="WP_082699604.1">
    <property type="nucleotide sequence ID" value="NZ_KQ130452.1"/>
</dbReference>
<organism evidence="4 5">
    <name type="scientific">Novosphingobium barchaimii LL02</name>
    <dbReference type="NCBI Taxonomy" id="1114963"/>
    <lineage>
        <taxon>Bacteria</taxon>
        <taxon>Pseudomonadati</taxon>
        <taxon>Pseudomonadota</taxon>
        <taxon>Alphaproteobacteria</taxon>
        <taxon>Sphingomonadales</taxon>
        <taxon>Sphingomonadaceae</taxon>
        <taxon>Novosphingobium</taxon>
    </lineage>
</organism>
<protein>
    <submittedName>
        <fullName evidence="4">Iron ABC transporter substrate-binding protein</fullName>
    </submittedName>
</protein>
<name>A0A0J8B0G5_9SPHN</name>
<dbReference type="Pfam" id="PF01547">
    <property type="entry name" value="SBP_bac_1"/>
    <property type="match status" value="1"/>
</dbReference>
<evidence type="ECO:0000313" key="5">
    <source>
        <dbReference type="Proteomes" id="UP000052268"/>
    </source>
</evidence>
<feature type="region of interest" description="Disordered" evidence="2">
    <location>
        <begin position="23"/>
        <end position="43"/>
    </location>
</feature>
<feature type="signal peptide" evidence="3">
    <location>
        <begin position="1"/>
        <end position="20"/>
    </location>
</feature>
<evidence type="ECO:0000313" key="4">
    <source>
        <dbReference type="EMBL" id="KMS59880.1"/>
    </source>
</evidence>
<dbReference type="PANTHER" id="PTHR30006">
    <property type="entry name" value="THIAMINE-BINDING PERIPLASMIC PROTEIN-RELATED"/>
    <property type="match status" value="1"/>
</dbReference>
<keyword evidence="5" id="KW-1185">Reference proteome</keyword>
<dbReference type="Gene3D" id="3.40.190.10">
    <property type="entry name" value="Periplasmic binding protein-like II"/>
    <property type="match status" value="2"/>
</dbReference>
<evidence type="ECO:0000256" key="2">
    <source>
        <dbReference type="SAM" id="MobiDB-lite"/>
    </source>
</evidence>
<reference evidence="4 5" key="1">
    <citation type="journal article" date="2015" name="G3 (Bethesda)">
        <title>Insights into Ongoing Evolution of the Hexachlorocyclohexane Catabolic Pathway from Comparative Genomics of Ten Sphingomonadaceae Strains.</title>
        <authorList>
            <person name="Pearce S.L."/>
            <person name="Oakeshott J.G."/>
            <person name="Pandey G."/>
        </authorList>
    </citation>
    <scope>NUCLEOTIDE SEQUENCE [LARGE SCALE GENOMIC DNA]</scope>
    <source>
        <strain evidence="4 5">LL02</strain>
    </source>
</reference>
<dbReference type="Proteomes" id="UP000052268">
    <property type="component" value="Unassembled WGS sequence"/>
</dbReference>
<dbReference type="EMBL" id="JACU01000002">
    <property type="protein sequence ID" value="KMS59880.1"/>
    <property type="molecule type" value="Genomic_DNA"/>
</dbReference>
<feature type="chain" id="PRO_5005294034" evidence="3">
    <location>
        <begin position="21"/>
        <end position="374"/>
    </location>
</feature>
<dbReference type="SUPFAM" id="SSF53850">
    <property type="entry name" value="Periplasmic binding protein-like II"/>
    <property type="match status" value="1"/>
</dbReference>
<dbReference type="InterPro" id="IPR006059">
    <property type="entry name" value="SBP"/>
</dbReference>
<comment type="caution">
    <text evidence="4">The sequence shown here is derived from an EMBL/GenBank/DDBJ whole genome shotgun (WGS) entry which is preliminary data.</text>
</comment>
<dbReference type="PATRIC" id="fig|1114963.3.peg.1298"/>
<dbReference type="OrthoDB" id="8673316at2"/>
<proteinExistence type="predicted"/>
<dbReference type="GO" id="GO:0030288">
    <property type="term" value="C:outer membrane-bounded periplasmic space"/>
    <property type="evidence" value="ECO:0007669"/>
    <property type="project" value="TreeGrafter"/>
</dbReference>